<dbReference type="Gene3D" id="3.30.70.1560">
    <property type="entry name" value="Alpha-L RNA-binding motif"/>
    <property type="match status" value="1"/>
</dbReference>
<dbReference type="InterPro" id="IPR018496">
    <property type="entry name" value="PsdUridine_synth_RsuA/RluB_CS"/>
</dbReference>
<dbReference type="SUPFAM" id="SSF55174">
    <property type="entry name" value="Alpha-L RNA-binding motif"/>
    <property type="match status" value="1"/>
</dbReference>
<dbReference type="EC" id="5.4.99.-" evidence="5"/>
<keyword evidence="3 5" id="KW-0413">Isomerase</keyword>
<comment type="caution">
    <text evidence="7">The sequence shown here is derived from an EMBL/GenBank/DDBJ whole genome shotgun (WGS) entry which is preliminary data.</text>
</comment>
<dbReference type="SUPFAM" id="SSF55120">
    <property type="entry name" value="Pseudouridine synthase"/>
    <property type="match status" value="1"/>
</dbReference>
<evidence type="ECO:0000256" key="5">
    <source>
        <dbReference type="RuleBase" id="RU003887"/>
    </source>
</evidence>
<dbReference type="InterPro" id="IPR050343">
    <property type="entry name" value="RsuA_PseudoU_synthase"/>
</dbReference>
<dbReference type="Proteomes" id="UP000003330">
    <property type="component" value="Unassembled WGS sequence"/>
</dbReference>
<protein>
    <recommendedName>
        <fullName evidence="5">Pseudouridine synthase</fullName>
        <ecNumber evidence="5">5.4.99.-</ecNumber>
    </recommendedName>
</protein>
<sequence>MRLDKLLGISSLGSRNQVKTLIKSQAVKVDGQVVIKGNQNVDPGLQVISVRGKVIQGLNHRYFIVHKPAGVVTACKDTEHRTILDLIDNQDHKEGLYPIGRLDRDTEGLILVTDNGPLGFRMLHPKHHVDKTYLVSVNGYLRNDAIAFFQKGVSFLDQTVCKPARLEILKATADQSDALLTISEGKFHQVKKMFLAYGLKVIRLKRLSFGIFQLGDLALGQYRELTLDEQEKIKTYLD</sequence>
<dbReference type="OrthoDB" id="9807213at2"/>
<keyword evidence="2 4" id="KW-0694">RNA-binding</keyword>
<dbReference type="GO" id="GO:0120159">
    <property type="term" value="F:rRNA pseudouridine synthase activity"/>
    <property type="evidence" value="ECO:0007669"/>
    <property type="project" value="UniProtKB-ARBA"/>
</dbReference>
<dbReference type="Pfam" id="PF01479">
    <property type="entry name" value="S4"/>
    <property type="match status" value="1"/>
</dbReference>
<dbReference type="RefSeq" id="WP_008090765.1">
    <property type="nucleotide sequence ID" value="NZ_AEUX02000008.1"/>
</dbReference>
<dbReference type="Gene3D" id="3.10.290.10">
    <property type="entry name" value="RNA-binding S4 domain"/>
    <property type="match status" value="1"/>
</dbReference>
<evidence type="ECO:0000313" key="8">
    <source>
        <dbReference type="Proteomes" id="UP000003330"/>
    </source>
</evidence>
<dbReference type="FunFam" id="3.30.70.1560:FF:000001">
    <property type="entry name" value="Pseudouridine synthase"/>
    <property type="match status" value="1"/>
</dbReference>
<keyword evidence="8" id="KW-1185">Reference proteome</keyword>
<dbReference type="SMART" id="SM00363">
    <property type="entry name" value="S4"/>
    <property type="match status" value="1"/>
</dbReference>
<evidence type="ECO:0000256" key="2">
    <source>
        <dbReference type="ARBA" id="ARBA00022884"/>
    </source>
</evidence>
<dbReference type="Pfam" id="PF00849">
    <property type="entry name" value="PseudoU_synth_2"/>
    <property type="match status" value="1"/>
</dbReference>
<gene>
    <name evidence="7" type="ORF">STRIC_0477</name>
</gene>
<evidence type="ECO:0000259" key="6">
    <source>
        <dbReference type="SMART" id="SM00363"/>
    </source>
</evidence>
<dbReference type="PANTHER" id="PTHR47683:SF4">
    <property type="entry name" value="PSEUDOURIDINE SYNTHASE"/>
    <property type="match status" value="1"/>
</dbReference>
<evidence type="ECO:0000256" key="4">
    <source>
        <dbReference type="PROSITE-ProRule" id="PRU00182"/>
    </source>
</evidence>
<dbReference type="PROSITE" id="PS50889">
    <property type="entry name" value="S4"/>
    <property type="match status" value="1"/>
</dbReference>
<dbReference type="PROSITE" id="PS01149">
    <property type="entry name" value="PSI_RSU"/>
    <property type="match status" value="1"/>
</dbReference>
<feature type="domain" description="RNA-binding S4" evidence="6">
    <location>
        <begin position="1"/>
        <end position="60"/>
    </location>
</feature>
<accession>G5K5Z0</accession>
<dbReference type="eggNOG" id="COG1187">
    <property type="taxonomic scope" value="Bacteria"/>
</dbReference>
<proteinExistence type="inferred from homology"/>
<dbReference type="GO" id="GO:0005829">
    <property type="term" value="C:cytosol"/>
    <property type="evidence" value="ECO:0007669"/>
    <property type="project" value="UniProtKB-ARBA"/>
</dbReference>
<dbReference type="GO" id="GO:0000455">
    <property type="term" value="P:enzyme-directed rRNA pseudouridine synthesis"/>
    <property type="evidence" value="ECO:0007669"/>
    <property type="project" value="UniProtKB-ARBA"/>
</dbReference>
<dbReference type="InterPro" id="IPR006145">
    <property type="entry name" value="PsdUridine_synth_RsuA/RluA"/>
</dbReference>
<evidence type="ECO:0000256" key="3">
    <source>
        <dbReference type="ARBA" id="ARBA00023235"/>
    </source>
</evidence>
<dbReference type="InterPro" id="IPR042092">
    <property type="entry name" value="PsdUridine_s_RsuA/RluB/E/F_cat"/>
</dbReference>
<evidence type="ECO:0000256" key="1">
    <source>
        <dbReference type="ARBA" id="ARBA00008348"/>
    </source>
</evidence>
<dbReference type="NCBIfam" id="TIGR00093">
    <property type="entry name" value="pseudouridine synthase"/>
    <property type="match status" value="1"/>
</dbReference>
<dbReference type="InterPro" id="IPR000748">
    <property type="entry name" value="PsdUridine_synth_RsuA/RluB/E/F"/>
</dbReference>
<dbReference type="AlphaFoldDB" id="G5K5Z0"/>
<dbReference type="GO" id="GO:0003723">
    <property type="term" value="F:RNA binding"/>
    <property type="evidence" value="ECO:0007669"/>
    <property type="project" value="UniProtKB-KW"/>
</dbReference>
<dbReference type="STRING" id="764299.STRIC_0477"/>
<dbReference type="InterPro" id="IPR036986">
    <property type="entry name" value="S4_RNA-bd_sf"/>
</dbReference>
<reference evidence="7 8" key="1">
    <citation type="journal article" date="2014" name="Int. J. Syst. Evol. Microbiol.">
        <title>Phylogenomics and the dynamic genome evolution of the genus Streptococcus.</title>
        <authorList>
            <consortium name="The Broad Institute Genome Sequencing Platform"/>
            <person name="Richards V.P."/>
            <person name="Palmer S.R."/>
            <person name="Pavinski Bitar P.D."/>
            <person name="Qin X."/>
            <person name="Weinstock G.M."/>
            <person name="Highlander S.K."/>
            <person name="Town C.D."/>
            <person name="Burne R.A."/>
            <person name="Stanhope M.J."/>
        </authorList>
    </citation>
    <scope>NUCLEOTIDE SEQUENCE [LARGE SCALE GENOMIC DNA]</scope>
    <source>
        <strain evidence="7 8">707-05</strain>
    </source>
</reference>
<dbReference type="InterPro" id="IPR020094">
    <property type="entry name" value="TruA/RsuA/RluB/E/F_N"/>
</dbReference>
<evidence type="ECO:0000313" key="7">
    <source>
        <dbReference type="EMBL" id="EHI68726.1"/>
    </source>
</evidence>
<dbReference type="PANTHER" id="PTHR47683">
    <property type="entry name" value="PSEUDOURIDINE SYNTHASE FAMILY PROTEIN-RELATED"/>
    <property type="match status" value="1"/>
</dbReference>
<name>G5K5Z0_9STRE</name>
<dbReference type="CDD" id="cd00165">
    <property type="entry name" value="S4"/>
    <property type="match status" value="1"/>
</dbReference>
<comment type="similarity">
    <text evidence="1 5">Belongs to the pseudouridine synthase RsuA family.</text>
</comment>
<dbReference type="InterPro" id="IPR002942">
    <property type="entry name" value="S4_RNA-bd"/>
</dbReference>
<organism evidence="7 8">
    <name type="scientific">Streptococcus ictaluri 707-05</name>
    <dbReference type="NCBI Taxonomy" id="764299"/>
    <lineage>
        <taxon>Bacteria</taxon>
        <taxon>Bacillati</taxon>
        <taxon>Bacillota</taxon>
        <taxon>Bacilli</taxon>
        <taxon>Lactobacillales</taxon>
        <taxon>Streptococcaceae</taxon>
        <taxon>Streptococcus</taxon>
    </lineage>
</organism>
<dbReference type="EMBL" id="AEUX02000008">
    <property type="protein sequence ID" value="EHI68726.1"/>
    <property type="molecule type" value="Genomic_DNA"/>
</dbReference>
<dbReference type="Gene3D" id="3.30.70.580">
    <property type="entry name" value="Pseudouridine synthase I, catalytic domain, N-terminal subdomain"/>
    <property type="match status" value="1"/>
</dbReference>
<dbReference type="CDD" id="cd02553">
    <property type="entry name" value="PseudoU_synth_RsuA"/>
    <property type="match status" value="1"/>
</dbReference>
<dbReference type="InterPro" id="IPR020103">
    <property type="entry name" value="PsdUridine_synth_cat_dom_sf"/>
</dbReference>